<gene>
    <name evidence="1" type="ORF">CINCED_3A018304</name>
</gene>
<dbReference type="OrthoDB" id="6630711at2759"/>
<protein>
    <recommendedName>
        <fullName evidence="3">Reverse transcriptase domain</fullName>
    </recommendedName>
</protein>
<sequence length="92" mass="10641">MTERLFIHEEVLTDWKNISAGVPQESVLGPILYLLYIADIPTNNCSMTAMLTDDTAIMTTNEDQQTATDWFQRSMNNVSNCRLKRRRPYDLI</sequence>
<evidence type="ECO:0000313" key="1">
    <source>
        <dbReference type="EMBL" id="VVC38454.1"/>
    </source>
</evidence>
<reference evidence="1 2" key="1">
    <citation type="submission" date="2019-08" db="EMBL/GenBank/DDBJ databases">
        <authorList>
            <person name="Alioto T."/>
            <person name="Alioto T."/>
            <person name="Gomez Garrido J."/>
        </authorList>
    </citation>
    <scope>NUCLEOTIDE SEQUENCE [LARGE SCALE GENOMIC DNA]</scope>
</reference>
<name>A0A5E4NA52_9HEMI</name>
<organism evidence="1 2">
    <name type="scientific">Cinara cedri</name>
    <dbReference type="NCBI Taxonomy" id="506608"/>
    <lineage>
        <taxon>Eukaryota</taxon>
        <taxon>Metazoa</taxon>
        <taxon>Ecdysozoa</taxon>
        <taxon>Arthropoda</taxon>
        <taxon>Hexapoda</taxon>
        <taxon>Insecta</taxon>
        <taxon>Pterygota</taxon>
        <taxon>Neoptera</taxon>
        <taxon>Paraneoptera</taxon>
        <taxon>Hemiptera</taxon>
        <taxon>Sternorrhyncha</taxon>
        <taxon>Aphidomorpha</taxon>
        <taxon>Aphidoidea</taxon>
        <taxon>Aphididae</taxon>
        <taxon>Lachninae</taxon>
        <taxon>Cinara</taxon>
    </lineage>
</organism>
<dbReference type="AlphaFoldDB" id="A0A5E4NA52"/>
<evidence type="ECO:0000313" key="2">
    <source>
        <dbReference type="Proteomes" id="UP000325440"/>
    </source>
</evidence>
<accession>A0A5E4NA52</accession>
<proteinExistence type="predicted"/>
<keyword evidence="2" id="KW-1185">Reference proteome</keyword>
<dbReference type="Proteomes" id="UP000325440">
    <property type="component" value="Unassembled WGS sequence"/>
</dbReference>
<dbReference type="EMBL" id="CABPRJ010001474">
    <property type="protein sequence ID" value="VVC38454.1"/>
    <property type="molecule type" value="Genomic_DNA"/>
</dbReference>
<evidence type="ECO:0008006" key="3">
    <source>
        <dbReference type="Google" id="ProtNLM"/>
    </source>
</evidence>